<keyword evidence="4" id="KW-0067">ATP-binding</keyword>
<evidence type="ECO:0000256" key="1">
    <source>
        <dbReference type="ARBA" id="ARBA00009919"/>
    </source>
</evidence>
<accession>A0A8J7LUE0</accession>
<evidence type="ECO:0000259" key="13">
    <source>
        <dbReference type="Pfam" id="PF00899"/>
    </source>
</evidence>
<proteinExistence type="inferred from homology"/>
<evidence type="ECO:0000256" key="2">
    <source>
        <dbReference type="ARBA" id="ARBA00022679"/>
    </source>
</evidence>
<dbReference type="Gene3D" id="3.40.50.720">
    <property type="entry name" value="NAD(P)-binding Rossmann-like Domain"/>
    <property type="match status" value="1"/>
</dbReference>
<dbReference type="Pfam" id="PF00899">
    <property type="entry name" value="ThiF"/>
    <property type="match status" value="1"/>
</dbReference>
<dbReference type="InterPro" id="IPR045886">
    <property type="entry name" value="ThiF/MoeB/HesA"/>
</dbReference>
<comment type="catalytic activity">
    <reaction evidence="5">
        <text>[molybdopterin-synthase sulfur-carrier protein]-C-terminal Gly-Gly + ATP + H(+) = [molybdopterin-synthase sulfur-carrier protein]-C-terminal Gly-Gly-AMP + diphosphate</text>
        <dbReference type="Rhea" id="RHEA:43616"/>
        <dbReference type="Rhea" id="RHEA-COMP:12159"/>
        <dbReference type="Rhea" id="RHEA-COMP:12202"/>
        <dbReference type="ChEBI" id="CHEBI:15378"/>
        <dbReference type="ChEBI" id="CHEBI:30616"/>
        <dbReference type="ChEBI" id="CHEBI:33019"/>
        <dbReference type="ChEBI" id="CHEBI:90618"/>
        <dbReference type="ChEBI" id="CHEBI:90778"/>
        <dbReference type="EC" id="2.7.7.80"/>
    </reaction>
</comment>
<dbReference type="GO" id="GO:0004792">
    <property type="term" value="F:thiosulfate-cyanide sulfurtransferase activity"/>
    <property type="evidence" value="ECO:0007669"/>
    <property type="project" value="TreeGrafter"/>
</dbReference>
<dbReference type="EC" id="2.7.7.80" evidence="8"/>
<evidence type="ECO:0000313" key="15">
    <source>
        <dbReference type="Proteomes" id="UP000636888"/>
    </source>
</evidence>
<comment type="caution">
    <text evidence="14">The sequence shown here is derived from an EMBL/GenBank/DDBJ whole genome shotgun (WGS) entry which is preliminary data.</text>
</comment>
<evidence type="ECO:0000256" key="9">
    <source>
        <dbReference type="ARBA" id="ARBA00073635"/>
    </source>
</evidence>
<dbReference type="SUPFAM" id="SSF69572">
    <property type="entry name" value="Activating enzymes of the ubiquitin-like proteins"/>
    <property type="match status" value="1"/>
</dbReference>
<reference evidence="14" key="1">
    <citation type="submission" date="2020-12" db="EMBL/GenBank/DDBJ databases">
        <title>Geomonas sp. Red875, isolated from river sediment.</title>
        <authorList>
            <person name="Xu Z."/>
            <person name="Zhang Z."/>
            <person name="Masuda Y."/>
            <person name="Itoh H."/>
            <person name="Senoo K."/>
        </authorList>
    </citation>
    <scope>NUCLEOTIDE SEQUENCE</scope>
    <source>
        <strain evidence="14">Red875</strain>
    </source>
</reference>
<dbReference type="PANTHER" id="PTHR10953:SF102">
    <property type="entry name" value="ADENYLYLTRANSFERASE AND SULFURTRANSFERASE MOCS3"/>
    <property type="match status" value="1"/>
</dbReference>
<dbReference type="GO" id="GO:0008641">
    <property type="term" value="F:ubiquitin-like modifier activating enzyme activity"/>
    <property type="evidence" value="ECO:0007669"/>
    <property type="project" value="InterPro"/>
</dbReference>
<evidence type="ECO:0000256" key="10">
    <source>
        <dbReference type="ARBA" id="ARBA00075110"/>
    </source>
</evidence>
<evidence type="ECO:0000256" key="6">
    <source>
        <dbReference type="ARBA" id="ARBA00055169"/>
    </source>
</evidence>
<keyword evidence="3" id="KW-0547">Nucleotide-binding</keyword>
<evidence type="ECO:0000256" key="5">
    <source>
        <dbReference type="ARBA" id="ARBA00052218"/>
    </source>
</evidence>
<organism evidence="14 15">
    <name type="scientific">Geomesophilobacter sediminis</name>
    <dbReference type="NCBI Taxonomy" id="2798584"/>
    <lineage>
        <taxon>Bacteria</taxon>
        <taxon>Pseudomonadati</taxon>
        <taxon>Thermodesulfobacteriota</taxon>
        <taxon>Desulfuromonadia</taxon>
        <taxon>Geobacterales</taxon>
        <taxon>Geobacteraceae</taxon>
        <taxon>Geomesophilobacter</taxon>
    </lineage>
</organism>
<evidence type="ECO:0000256" key="12">
    <source>
        <dbReference type="ARBA" id="ARBA00078531"/>
    </source>
</evidence>
<dbReference type="NCBIfam" id="NF004281">
    <property type="entry name" value="PRK05690.1"/>
    <property type="match status" value="1"/>
</dbReference>
<keyword evidence="14" id="KW-0548">Nucleotidyltransferase</keyword>
<evidence type="ECO:0000256" key="4">
    <source>
        <dbReference type="ARBA" id="ARBA00022840"/>
    </source>
</evidence>
<comment type="function">
    <text evidence="6">Catalyzes the adenylation by ATP of the carboxyl group of the C-terminal glycine of sulfur carrier protein MoaD.</text>
</comment>
<gene>
    <name evidence="14" type="primary">moeB</name>
    <name evidence="14" type="ORF">JFN93_02855</name>
</gene>
<name>A0A8J7LUE0_9BACT</name>
<keyword evidence="15" id="KW-1185">Reference proteome</keyword>
<dbReference type="InterPro" id="IPR000594">
    <property type="entry name" value="ThiF_NAD_FAD-bd"/>
</dbReference>
<dbReference type="EMBL" id="JAEMHM010000002">
    <property type="protein sequence ID" value="MBJ6723640.1"/>
    <property type="molecule type" value="Genomic_DNA"/>
</dbReference>
<keyword evidence="2" id="KW-0808">Transferase</keyword>
<comment type="subunit">
    <text evidence="7">Homodimer. Forms a stable heterotetrameric complex of 2 MoeB and 2 MoaD during adenylation of MoaD.</text>
</comment>
<evidence type="ECO:0000256" key="7">
    <source>
        <dbReference type="ARBA" id="ARBA00063809"/>
    </source>
</evidence>
<dbReference type="GO" id="GO:0008146">
    <property type="term" value="F:sulfotransferase activity"/>
    <property type="evidence" value="ECO:0007669"/>
    <property type="project" value="TreeGrafter"/>
</dbReference>
<feature type="domain" description="THIF-type NAD/FAD binding fold" evidence="13">
    <location>
        <begin position="11"/>
        <end position="245"/>
    </location>
</feature>
<dbReference type="PANTHER" id="PTHR10953">
    <property type="entry name" value="UBIQUITIN-ACTIVATING ENZYME E1"/>
    <property type="match status" value="1"/>
</dbReference>
<dbReference type="FunFam" id="3.40.50.720:FF:000033">
    <property type="entry name" value="Adenylyltransferase and sulfurtransferase MOCS3"/>
    <property type="match status" value="1"/>
</dbReference>
<evidence type="ECO:0000313" key="14">
    <source>
        <dbReference type="EMBL" id="MBJ6723640.1"/>
    </source>
</evidence>
<dbReference type="GO" id="GO:0005829">
    <property type="term" value="C:cytosol"/>
    <property type="evidence" value="ECO:0007669"/>
    <property type="project" value="TreeGrafter"/>
</dbReference>
<evidence type="ECO:0000256" key="3">
    <source>
        <dbReference type="ARBA" id="ARBA00022741"/>
    </source>
</evidence>
<dbReference type="InterPro" id="IPR035985">
    <property type="entry name" value="Ubiquitin-activating_enz"/>
</dbReference>
<dbReference type="RefSeq" id="WP_199382480.1">
    <property type="nucleotide sequence ID" value="NZ_JAEMHM010000002.1"/>
</dbReference>
<evidence type="ECO:0000256" key="11">
    <source>
        <dbReference type="ARBA" id="ARBA00075328"/>
    </source>
</evidence>
<comment type="similarity">
    <text evidence="1">Belongs to the HesA/MoeB/ThiF family.</text>
</comment>
<sequence length="270" mass="29067">MKLTEDQINRYSRHILLKEVGGKGQKKLLEGKVLIIGAGGLGSPIALYLAAAGVGTIGIADADDVDVTNLQRQVIHFTPDVGKPKVISAKEKMQAINPDVEVRTYQEWVSAANIADMIADYDFVIDGTDNFAAKFLINDACVLGGKPYSHGGILQFDGQTMTVAPGQSPCYRCIFPEPPPKDAIPSCSQAGVIGVLPGVLGTIQATEAIKYLLGQGDLLTGRLLTYSALRMRFREIPFRKNPKCPICGEHPTITTLKDELDAMTVCDLGH</sequence>
<dbReference type="CDD" id="cd00757">
    <property type="entry name" value="ThiF_MoeB_HesA_family"/>
    <property type="match status" value="1"/>
</dbReference>
<dbReference type="GO" id="GO:0061605">
    <property type="term" value="F:molybdopterin-synthase adenylyltransferase activity"/>
    <property type="evidence" value="ECO:0007669"/>
    <property type="project" value="UniProtKB-EC"/>
</dbReference>
<dbReference type="GO" id="GO:0005524">
    <property type="term" value="F:ATP binding"/>
    <property type="evidence" value="ECO:0007669"/>
    <property type="project" value="UniProtKB-KW"/>
</dbReference>
<dbReference type="AlphaFoldDB" id="A0A8J7LUE0"/>
<protein>
    <recommendedName>
        <fullName evidence="9">Molybdopterin-synthase adenylyltransferase</fullName>
        <ecNumber evidence="8">2.7.7.80</ecNumber>
    </recommendedName>
    <alternativeName>
        <fullName evidence="12">MoaD protein adenylase</fullName>
    </alternativeName>
    <alternativeName>
        <fullName evidence="10">Molybdopterin-converting factor subunit 1 adenylase</fullName>
    </alternativeName>
    <alternativeName>
        <fullName evidence="11">Sulfur carrier protein MoaD adenylyltransferase</fullName>
    </alternativeName>
</protein>
<evidence type="ECO:0000256" key="8">
    <source>
        <dbReference type="ARBA" id="ARBA00066884"/>
    </source>
</evidence>
<dbReference type="Proteomes" id="UP000636888">
    <property type="component" value="Unassembled WGS sequence"/>
</dbReference>